<gene>
    <name evidence="1" type="ORF">BDM02DRAFT_3227511</name>
</gene>
<dbReference type="Proteomes" id="UP000886501">
    <property type="component" value="Unassembled WGS sequence"/>
</dbReference>
<sequence length="326" mass="35797">MGESTLVSDNTQAGRRTIIASVVQTCSARYSVKNTLKKLEDLVSEGKGRHGSQLMVFPEAFIGGYPKFSTFGTVIGERSPEGREEFLRYHSAAVDIPSPVISSIERISKTYGAFLVVGVIERDHGTLYCTVIFVDPELGYVGKHRKLAPTALERVIWGQGDAKTLSVVQKSFGRVEAQLTAAICWENYMPLLRSYYYSKASGSHIYCAPTVDTRTEWQSTMQHVALEGRCFVLSACQFAQEKDYPADHAVKNPEGRGDVNVMIRGGSVIISPLGKVLAGPMYDQEGILTAELDMDDIVRGKFDLDVAGHYARPDIFQLVVNGAKDG</sequence>
<dbReference type="EMBL" id="MU117991">
    <property type="protein sequence ID" value="KAF9649917.1"/>
    <property type="molecule type" value="Genomic_DNA"/>
</dbReference>
<evidence type="ECO:0000313" key="2">
    <source>
        <dbReference type="Proteomes" id="UP000886501"/>
    </source>
</evidence>
<accession>A0ACB6ZJY6</accession>
<keyword evidence="2" id="KW-1185">Reference proteome</keyword>
<keyword evidence="1" id="KW-0378">Hydrolase</keyword>
<evidence type="ECO:0000313" key="1">
    <source>
        <dbReference type="EMBL" id="KAF9649917.1"/>
    </source>
</evidence>
<name>A0ACB6ZJY6_THEGA</name>
<reference evidence="1" key="1">
    <citation type="submission" date="2019-10" db="EMBL/GenBank/DDBJ databases">
        <authorList>
            <consortium name="DOE Joint Genome Institute"/>
            <person name="Kuo A."/>
            <person name="Miyauchi S."/>
            <person name="Kiss E."/>
            <person name="Drula E."/>
            <person name="Kohler A."/>
            <person name="Sanchez-Garcia M."/>
            <person name="Andreopoulos B."/>
            <person name="Barry K.W."/>
            <person name="Bonito G."/>
            <person name="Buee M."/>
            <person name="Carver A."/>
            <person name="Chen C."/>
            <person name="Cichocki N."/>
            <person name="Clum A."/>
            <person name="Culley D."/>
            <person name="Crous P.W."/>
            <person name="Fauchery L."/>
            <person name="Girlanda M."/>
            <person name="Hayes R."/>
            <person name="Keri Z."/>
            <person name="Labutti K."/>
            <person name="Lipzen A."/>
            <person name="Lombard V."/>
            <person name="Magnuson J."/>
            <person name="Maillard F."/>
            <person name="Morin E."/>
            <person name="Murat C."/>
            <person name="Nolan M."/>
            <person name="Ohm R."/>
            <person name="Pangilinan J."/>
            <person name="Pereira M."/>
            <person name="Perotto S."/>
            <person name="Peter M."/>
            <person name="Riley R."/>
            <person name="Sitrit Y."/>
            <person name="Stielow B."/>
            <person name="Szollosi G."/>
            <person name="Zifcakova L."/>
            <person name="Stursova M."/>
            <person name="Spatafora J.W."/>
            <person name="Tedersoo L."/>
            <person name="Vaario L.-M."/>
            <person name="Yamada A."/>
            <person name="Yan M."/>
            <person name="Wang P."/>
            <person name="Xu J."/>
            <person name="Bruns T."/>
            <person name="Baldrian P."/>
            <person name="Vilgalys R."/>
            <person name="Henrissat B."/>
            <person name="Grigoriev I.V."/>
            <person name="Hibbett D."/>
            <person name="Nagy L.G."/>
            <person name="Martin F.M."/>
        </authorList>
    </citation>
    <scope>NUCLEOTIDE SEQUENCE</scope>
    <source>
        <strain evidence="1">P2</strain>
    </source>
</reference>
<reference evidence="1" key="2">
    <citation type="journal article" date="2020" name="Nat. Commun.">
        <title>Large-scale genome sequencing of mycorrhizal fungi provides insights into the early evolution of symbiotic traits.</title>
        <authorList>
            <person name="Miyauchi S."/>
            <person name="Kiss E."/>
            <person name="Kuo A."/>
            <person name="Drula E."/>
            <person name="Kohler A."/>
            <person name="Sanchez-Garcia M."/>
            <person name="Morin E."/>
            <person name="Andreopoulos B."/>
            <person name="Barry K.W."/>
            <person name="Bonito G."/>
            <person name="Buee M."/>
            <person name="Carver A."/>
            <person name="Chen C."/>
            <person name="Cichocki N."/>
            <person name="Clum A."/>
            <person name="Culley D."/>
            <person name="Crous P.W."/>
            <person name="Fauchery L."/>
            <person name="Girlanda M."/>
            <person name="Hayes R.D."/>
            <person name="Keri Z."/>
            <person name="LaButti K."/>
            <person name="Lipzen A."/>
            <person name="Lombard V."/>
            <person name="Magnuson J."/>
            <person name="Maillard F."/>
            <person name="Murat C."/>
            <person name="Nolan M."/>
            <person name="Ohm R.A."/>
            <person name="Pangilinan J."/>
            <person name="Pereira M.F."/>
            <person name="Perotto S."/>
            <person name="Peter M."/>
            <person name="Pfister S."/>
            <person name="Riley R."/>
            <person name="Sitrit Y."/>
            <person name="Stielow J.B."/>
            <person name="Szollosi G."/>
            <person name="Zifcakova L."/>
            <person name="Stursova M."/>
            <person name="Spatafora J.W."/>
            <person name="Tedersoo L."/>
            <person name="Vaario L.M."/>
            <person name="Yamada A."/>
            <person name="Yan M."/>
            <person name="Wang P."/>
            <person name="Xu J."/>
            <person name="Bruns T."/>
            <person name="Baldrian P."/>
            <person name="Vilgalys R."/>
            <person name="Dunand C."/>
            <person name="Henrissat B."/>
            <person name="Grigoriev I.V."/>
            <person name="Hibbett D."/>
            <person name="Nagy L.G."/>
            <person name="Martin F.M."/>
        </authorList>
    </citation>
    <scope>NUCLEOTIDE SEQUENCE</scope>
    <source>
        <strain evidence="1">P2</strain>
    </source>
</reference>
<organism evidence="1 2">
    <name type="scientific">Thelephora ganbajun</name>
    <name type="common">Ganba fungus</name>
    <dbReference type="NCBI Taxonomy" id="370292"/>
    <lineage>
        <taxon>Eukaryota</taxon>
        <taxon>Fungi</taxon>
        <taxon>Dikarya</taxon>
        <taxon>Basidiomycota</taxon>
        <taxon>Agaricomycotina</taxon>
        <taxon>Agaricomycetes</taxon>
        <taxon>Thelephorales</taxon>
        <taxon>Thelephoraceae</taxon>
        <taxon>Thelephora</taxon>
    </lineage>
</organism>
<proteinExistence type="predicted"/>
<comment type="caution">
    <text evidence="1">The sequence shown here is derived from an EMBL/GenBank/DDBJ whole genome shotgun (WGS) entry which is preliminary data.</text>
</comment>
<protein>
    <submittedName>
        <fullName evidence="1">Carbon-nitrogen hydrolase</fullName>
    </submittedName>
</protein>